<sequence>MAGNDVRARPKRLKEPVAPKIPSSLEEVGGSGAELAHDGVYLSTRFCDVDLSAQDVEDVEFERCRFQDTRFSGTMMRRAGFADVEFTSCDLANLRLVDSRIFNAVVQGSRLTGTSMSGCGLRDVLFVNCRADLSSFRFGRFKSVVFRDCNLTDANFQGAELGGVRFERCKLTGAQFSGANMKGARLSECDLYGVNGIQSFEGATVPAADAQALLFALAAAMGITIED</sequence>
<proteinExistence type="predicted"/>
<dbReference type="Pfam" id="PF13599">
    <property type="entry name" value="Pentapeptide_4"/>
    <property type="match status" value="1"/>
</dbReference>
<dbReference type="SUPFAM" id="SSF141571">
    <property type="entry name" value="Pentapeptide repeat-like"/>
    <property type="match status" value="1"/>
</dbReference>
<dbReference type="PANTHER" id="PTHR42999:SF1">
    <property type="entry name" value="PENTAPEPTIDE REPEAT-CONTAINING PROTEIN"/>
    <property type="match status" value="1"/>
</dbReference>
<organism evidence="1 2">
    <name type="scientific">Actinomadura decatromicini</name>
    <dbReference type="NCBI Taxonomy" id="2604572"/>
    <lineage>
        <taxon>Bacteria</taxon>
        <taxon>Bacillati</taxon>
        <taxon>Actinomycetota</taxon>
        <taxon>Actinomycetes</taxon>
        <taxon>Streptosporangiales</taxon>
        <taxon>Thermomonosporaceae</taxon>
        <taxon>Actinomadura</taxon>
    </lineage>
</organism>
<keyword evidence="2" id="KW-1185">Reference proteome</keyword>
<dbReference type="RefSeq" id="WP_148762500.1">
    <property type="nucleotide sequence ID" value="NZ_VSRQ01000005.1"/>
</dbReference>
<name>A0A5D3FFB6_9ACTN</name>
<dbReference type="AlphaFoldDB" id="A0A5D3FFB6"/>
<accession>A0A5D3FFB6</accession>
<dbReference type="Proteomes" id="UP000323505">
    <property type="component" value="Unassembled WGS sequence"/>
</dbReference>
<comment type="caution">
    <text evidence="1">The sequence shown here is derived from an EMBL/GenBank/DDBJ whole genome shotgun (WGS) entry which is preliminary data.</text>
</comment>
<dbReference type="PANTHER" id="PTHR42999">
    <property type="entry name" value="ANTIBIOTIC RESISTANCE PROTEIN MCBG"/>
    <property type="match status" value="1"/>
</dbReference>
<evidence type="ECO:0000313" key="2">
    <source>
        <dbReference type="Proteomes" id="UP000323505"/>
    </source>
</evidence>
<gene>
    <name evidence="1" type="ORF">FXF68_22905</name>
</gene>
<dbReference type="EMBL" id="VSRQ01000005">
    <property type="protein sequence ID" value="TYK46704.1"/>
    <property type="molecule type" value="Genomic_DNA"/>
</dbReference>
<reference evidence="1 2" key="1">
    <citation type="submission" date="2019-08" db="EMBL/GenBank/DDBJ databases">
        <title>Actinomadura sp. nov. CYP1-5 isolated from mountain soil.</title>
        <authorList>
            <person name="Songsumanus A."/>
            <person name="Kuncharoen N."/>
            <person name="Kudo T."/>
            <person name="Yuki M."/>
            <person name="Igarashi Y."/>
            <person name="Tanasupawat S."/>
        </authorList>
    </citation>
    <scope>NUCLEOTIDE SEQUENCE [LARGE SCALE GENOMIC DNA]</scope>
    <source>
        <strain evidence="1 2">CYP1-5</strain>
    </source>
</reference>
<dbReference type="InterPro" id="IPR001646">
    <property type="entry name" value="5peptide_repeat"/>
</dbReference>
<dbReference type="Gene3D" id="2.160.20.80">
    <property type="entry name" value="E3 ubiquitin-protein ligase SopA"/>
    <property type="match status" value="1"/>
</dbReference>
<dbReference type="InterPro" id="IPR052949">
    <property type="entry name" value="PA_immunity-related"/>
</dbReference>
<dbReference type="Pfam" id="PF00805">
    <property type="entry name" value="Pentapeptide"/>
    <property type="match status" value="2"/>
</dbReference>
<protein>
    <submittedName>
        <fullName evidence="1">Pentapeptide repeat-containing protein</fullName>
    </submittedName>
</protein>
<evidence type="ECO:0000313" key="1">
    <source>
        <dbReference type="EMBL" id="TYK46704.1"/>
    </source>
</evidence>